<dbReference type="InterPro" id="IPR033646">
    <property type="entry name" value="CLU-central"/>
</dbReference>
<dbReference type="SUPFAM" id="SSF48452">
    <property type="entry name" value="TPR-like"/>
    <property type="match status" value="1"/>
</dbReference>
<dbReference type="Gene3D" id="1.25.40.10">
    <property type="entry name" value="Tetratricopeptide repeat domain"/>
    <property type="match status" value="1"/>
</dbReference>
<evidence type="ECO:0000256" key="2">
    <source>
        <dbReference type="SAM" id="MobiDB-lite"/>
    </source>
</evidence>
<feature type="region of interest" description="Disordered" evidence="2">
    <location>
        <begin position="22"/>
        <end position="45"/>
    </location>
</feature>
<dbReference type="AlphaFoldDB" id="A0A1V9ZP82"/>
<evidence type="ECO:0000313" key="4">
    <source>
        <dbReference type="EMBL" id="OQR99786.1"/>
    </source>
</evidence>
<feature type="domain" description="Clu" evidence="3">
    <location>
        <begin position="28"/>
        <end position="289"/>
    </location>
</feature>
<dbReference type="CDD" id="cd15466">
    <property type="entry name" value="CLU-central"/>
    <property type="match status" value="1"/>
</dbReference>
<evidence type="ECO:0000259" key="3">
    <source>
        <dbReference type="PROSITE" id="PS51823"/>
    </source>
</evidence>
<dbReference type="EMBL" id="JNBR01000041">
    <property type="protein sequence ID" value="OQR99786.1"/>
    <property type="molecule type" value="Genomic_DNA"/>
</dbReference>
<dbReference type="OrthoDB" id="626167at2759"/>
<keyword evidence="1" id="KW-0963">Cytoplasm</keyword>
<keyword evidence="5" id="KW-1185">Reference proteome</keyword>
<gene>
    <name evidence="4" type="ORF">ACHHYP_04420</name>
</gene>
<protein>
    <recommendedName>
        <fullName evidence="3">Clu domain-containing protein</fullName>
    </recommendedName>
</protein>
<dbReference type="Pfam" id="PF12807">
    <property type="entry name" value="eIF3_p135"/>
    <property type="match status" value="1"/>
</dbReference>
<proteinExistence type="predicted"/>
<dbReference type="PROSITE" id="PS51823">
    <property type="entry name" value="CLU"/>
    <property type="match status" value="1"/>
</dbReference>
<sequence length="873" mass="94112">MTGASGKISQVDFLDWVSSFEWVTDTPPPEPQQEAPPASPPAEPAVVKVKTLPRPPPAPLVPSPNWNDQYWSFLASTELSVSAKGLYVAQLVKEFRLAAEALVTQLLDTPDVGFKAALESQSITTDTGDRATWFGYNGGATPGYELYVANGLCCFLWRAPTAEVWKTLGDDLRASRAVAHALELLPSAVSETLSIPLQCLVDYRGARAWIVGDLTAPEVAPLPPFGPVPVAFAAPTMAVLRHLNACPSAAEAQDLASALPPATQLLVVARQRFVWLRLRHLCGTDKALRQLRPEYLKQFPTAPLADTAAASQHLLTSVVPAAVARLETNEYFHVVDAGALTKLLHGDGINMRLLGRLYELAGLQHVRRLLLTEMVARTAKVLLRSMLRGAAQPKAVVLDLVNLVCGTSSDSVAFFAAELFPTLGAKFGLATAPAHGDLHLPQVFHALCFHVSATLSLHHVAVVSDTPGPFRAHHLLALTPTTTLLAPTTATALALLETTDALVAEGRLAEAVTNVKLGLAVEQANPTDGCRVQWCHLLACAAELSVQLADRAGAETFAQLALEDGPRWHASLAKAHVVATKLAHLKGDEQSIGAHLGRAVAAATWHLGAHHVYLFDVYMTGVDVWLDRAEWYPALAALDPCLGVVKESYGRKSIPFAEVRTKQAGILAHVGSHEEALSLYEDSLEIYELAPFRHLVGCRADCCSAIAQLLLVMQAAQPAYTTALKAHGLRQDAGDDLLASFVLLGDCATALDDPVRAIEYYTSAWRWIKAQPDVHDGAVATVQHVTRRLLQLQQTLLSPEAQQVLHKVRQHAAPASDDTLAYVAGELFGTEPGDYLQSVLEAAMDERPPPGYEIHPPLAQLRAMLELQEHDEV</sequence>
<dbReference type="InterPro" id="IPR027523">
    <property type="entry name" value="CLU_prot"/>
</dbReference>
<dbReference type="InterPro" id="IPR025697">
    <property type="entry name" value="CLU_dom"/>
</dbReference>
<name>A0A1V9ZP82_ACHHY</name>
<dbReference type="STRING" id="1202772.A0A1V9ZP82"/>
<dbReference type="PANTHER" id="PTHR12601">
    <property type="entry name" value="EUKARYOTIC TRANSLATION INITIATION FACTOR 3 SUBUNIT EIF-3"/>
    <property type="match status" value="1"/>
</dbReference>
<dbReference type="Proteomes" id="UP000243579">
    <property type="component" value="Unassembled WGS sequence"/>
</dbReference>
<accession>A0A1V9ZP82</accession>
<organism evidence="4 5">
    <name type="scientific">Achlya hypogyna</name>
    <name type="common">Oomycete</name>
    <name type="synonym">Protoachlya hypogyna</name>
    <dbReference type="NCBI Taxonomy" id="1202772"/>
    <lineage>
        <taxon>Eukaryota</taxon>
        <taxon>Sar</taxon>
        <taxon>Stramenopiles</taxon>
        <taxon>Oomycota</taxon>
        <taxon>Saprolegniomycetes</taxon>
        <taxon>Saprolegniales</taxon>
        <taxon>Achlyaceae</taxon>
        <taxon>Achlya</taxon>
    </lineage>
</organism>
<comment type="caution">
    <text evidence="4">The sequence shown here is derived from an EMBL/GenBank/DDBJ whole genome shotgun (WGS) entry which is preliminary data.</text>
</comment>
<evidence type="ECO:0000256" key="1">
    <source>
        <dbReference type="ARBA" id="ARBA00022490"/>
    </source>
</evidence>
<reference evidence="4 5" key="1">
    <citation type="journal article" date="2014" name="Genome Biol. Evol.">
        <title>The secreted proteins of Achlya hypogyna and Thraustotheca clavata identify the ancestral oomycete secretome and reveal gene acquisitions by horizontal gene transfer.</title>
        <authorList>
            <person name="Misner I."/>
            <person name="Blouin N."/>
            <person name="Leonard G."/>
            <person name="Richards T.A."/>
            <person name="Lane C.E."/>
        </authorList>
    </citation>
    <scope>NUCLEOTIDE SEQUENCE [LARGE SCALE GENOMIC DNA]</scope>
    <source>
        <strain evidence="4 5">ATCC 48635</strain>
    </source>
</reference>
<evidence type="ECO:0000313" key="5">
    <source>
        <dbReference type="Proteomes" id="UP000243579"/>
    </source>
</evidence>
<dbReference type="InterPro" id="IPR011990">
    <property type="entry name" value="TPR-like_helical_dom_sf"/>
</dbReference>